<dbReference type="GO" id="GO:0051537">
    <property type="term" value="F:2 iron, 2 sulfur cluster binding"/>
    <property type="evidence" value="ECO:0007669"/>
    <property type="project" value="InterPro"/>
</dbReference>
<organism evidence="3 4">
    <name type="scientific">Gulbenkiania indica</name>
    <dbReference type="NCBI Taxonomy" id="375574"/>
    <lineage>
        <taxon>Bacteria</taxon>
        <taxon>Pseudomonadati</taxon>
        <taxon>Pseudomonadota</taxon>
        <taxon>Betaproteobacteria</taxon>
        <taxon>Neisseriales</taxon>
        <taxon>Chromobacteriaceae</taxon>
        <taxon>Gulbenkiania</taxon>
    </lineage>
</organism>
<dbReference type="Pfam" id="PF06276">
    <property type="entry name" value="FhuF"/>
    <property type="match status" value="1"/>
</dbReference>
<dbReference type="InterPro" id="IPR024726">
    <property type="entry name" value="FhuF_C"/>
</dbReference>
<evidence type="ECO:0000313" key="4">
    <source>
        <dbReference type="Proteomes" id="UP000243535"/>
    </source>
</evidence>
<sequence length="255" mass="27065">MSTLHDCLQGTLAPYRESVVAGHTPEALPLAALISGARLAEALAGTAARYPGAPARAQVSQWIKAVFRLLIPPVLAGAVLGRLALPLEPARIGLRPGPDGLPVVLELDHLGVPLEAGQPVAAACTPLTEQVLAPLIATVATHGRISPRVLWNSAGNLMEFVLAHLTAAGHAEAAACQAVLLEPKKRPDGSANLLWQPVRYLPSFLPSIPSPVRLRRLCCLRYELPGEVCCATCPLLPNKPESELYALLEHWHAQP</sequence>
<feature type="domain" description="Ferric siderophore reductase C-terminal" evidence="2">
    <location>
        <begin position="215"/>
        <end position="235"/>
    </location>
</feature>
<dbReference type="NCBIfam" id="TIGR03951">
    <property type="entry name" value="Fe_III_red_FhuF"/>
    <property type="match status" value="1"/>
</dbReference>
<gene>
    <name evidence="3" type="ORF">Ga0061063_1746</name>
</gene>
<reference evidence="4" key="1">
    <citation type="submission" date="2015-08" db="EMBL/GenBank/DDBJ databases">
        <authorList>
            <person name="Varghese N."/>
        </authorList>
    </citation>
    <scope>NUCLEOTIDE SEQUENCE [LARGE SCALE GENOMIC DNA]</scope>
    <source>
        <strain evidence="4">DSM 17901</strain>
    </source>
</reference>
<dbReference type="EMBL" id="CYHA01000003">
    <property type="protein sequence ID" value="CUA83444.1"/>
    <property type="molecule type" value="Genomic_DNA"/>
</dbReference>
<dbReference type="RefSeq" id="WP_055433911.1">
    <property type="nucleotide sequence ID" value="NZ_CYHA01000003.1"/>
</dbReference>
<evidence type="ECO:0000313" key="3">
    <source>
        <dbReference type="EMBL" id="CUA83444.1"/>
    </source>
</evidence>
<dbReference type="Pfam" id="PF11575">
    <property type="entry name" value="FhuF_C"/>
    <property type="match status" value="1"/>
</dbReference>
<protein>
    <submittedName>
        <fullName evidence="3">Siderophore-iron reductase FhuF</fullName>
    </submittedName>
</protein>
<dbReference type="OrthoDB" id="8993954at2"/>
<dbReference type="STRING" id="375574.GCA_001418035_01537"/>
<evidence type="ECO:0000259" key="2">
    <source>
        <dbReference type="Pfam" id="PF11575"/>
    </source>
</evidence>
<accession>A0A0K6GXU8</accession>
<dbReference type="InterPro" id="IPR008090">
    <property type="entry name" value="Fe_iron_reduct"/>
</dbReference>
<dbReference type="InterPro" id="IPR022770">
    <property type="entry name" value="IucA/IucC-like_C"/>
</dbReference>
<dbReference type="Proteomes" id="UP000243535">
    <property type="component" value="Unassembled WGS sequence"/>
</dbReference>
<dbReference type="GO" id="GO:0003824">
    <property type="term" value="F:catalytic activity"/>
    <property type="evidence" value="ECO:0007669"/>
    <property type="project" value="UniProtKB-ARBA"/>
</dbReference>
<keyword evidence="4" id="KW-1185">Reference proteome</keyword>
<dbReference type="AlphaFoldDB" id="A0A0K6GXU8"/>
<feature type="domain" description="Aerobactin siderophore biosynthesis IucA/IucC-like C-terminal" evidence="1">
    <location>
        <begin position="60"/>
        <end position="200"/>
    </location>
</feature>
<evidence type="ECO:0000259" key="1">
    <source>
        <dbReference type="Pfam" id="PF06276"/>
    </source>
</evidence>
<name>A0A0K6GXU8_9NEIS</name>
<proteinExistence type="predicted"/>